<dbReference type="RefSeq" id="WP_160784832.1">
    <property type="nucleotide sequence ID" value="NZ_CP086610.1"/>
</dbReference>
<proteinExistence type="predicted"/>
<name>A0A6N8TDY8_SHIZO</name>
<sequence>MASIAPLPLFETDTLRSIQGEREALLKMLQRGGVDAHTRIKREEKLKRLTAQQIEIETQLHLGRQP</sequence>
<dbReference type="Proteomes" id="UP000440304">
    <property type="component" value="Unassembled WGS sequence"/>
</dbReference>
<gene>
    <name evidence="1" type="ORF">GR156_03870</name>
</gene>
<protein>
    <submittedName>
        <fullName evidence="1">Uncharacterized protein</fullName>
    </submittedName>
</protein>
<dbReference type="AlphaFoldDB" id="A0A6N8TDY8"/>
<comment type="caution">
    <text evidence="1">The sequence shown here is derived from an EMBL/GenBank/DDBJ whole genome shotgun (WGS) entry which is preliminary data.</text>
</comment>
<evidence type="ECO:0000313" key="2">
    <source>
        <dbReference type="Proteomes" id="UP000440304"/>
    </source>
</evidence>
<evidence type="ECO:0000313" key="1">
    <source>
        <dbReference type="EMBL" id="MXN99423.1"/>
    </source>
</evidence>
<organism evidence="1 2">
    <name type="scientific">Shinella zoogloeoides</name>
    <name type="common">Crabtreella saccharophila</name>
    <dbReference type="NCBI Taxonomy" id="352475"/>
    <lineage>
        <taxon>Bacteria</taxon>
        <taxon>Pseudomonadati</taxon>
        <taxon>Pseudomonadota</taxon>
        <taxon>Alphaproteobacteria</taxon>
        <taxon>Hyphomicrobiales</taxon>
        <taxon>Rhizobiaceae</taxon>
        <taxon>Shinella</taxon>
    </lineage>
</organism>
<reference evidence="1 2" key="1">
    <citation type="submission" date="2019-12" db="EMBL/GenBank/DDBJ databases">
        <title>Shinella granuli gen. nov., sp. nov., and proposal of the reclassification of Zoogloea ramigera ATCC 19623 as Shinella zoogloeoides sp. nov.</title>
        <authorList>
            <person name="Gao J."/>
        </authorList>
    </citation>
    <scope>NUCLEOTIDE SEQUENCE [LARGE SCALE GENOMIC DNA]</scope>
    <source>
        <strain evidence="1 2">DSM 287</strain>
    </source>
</reference>
<dbReference type="EMBL" id="WUML01000002">
    <property type="protein sequence ID" value="MXN99423.1"/>
    <property type="molecule type" value="Genomic_DNA"/>
</dbReference>
<accession>A0A6N8TDY8</accession>